<gene>
    <name evidence="2" type="ORF">GCM10010145_11910</name>
</gene>
<dbReference type="Pfam" id="PF13481">
    <property type="entry name" value="AAA_25"/>
    <property type="match status" value="1"/>
</dbReference>
<dbReference type="Gene3D" id="3.30.70.1790">
    <property type="entry name" value="RepB DNA-primase, N-terminal domain"/>
    <property type="match status" value="1"/>
</dbReference>
<dbReference type="Gene3D" id="3.40.50.300">
    <property type="entry name" value="P-loop containing nucleotide triphosphate hydrolases"/>
    <property type="match status" value="1"/>
</dbReference>
<feature type="region of interest" description="Disordered" evidence="1">
    <location>
        <begin position="753"/>
        <end position="775"/>
    </location>
</feature>
<dbReference type="SUPFAM" id="SSF52540">
    <property type="entry name" value="P-loop containing nucleoside triphosphate hydrolases"/>
    <property type="match status" value="1"/>
</dbReference>
<name>A0A918ERA2_9ACTN</name>
<reference evidence="2" key="2">
    <citation type="submission" date="2020-09" db="EMBL/GenBank/DDBJ databases">
        <authorList>
            <person name="Sun Q."/>
            <person name="Ohkuma M."/>
        </authorList>
    </citation>
    <scope>NUCLEOTIDE SEQUENCE</scope>
    <source>
        <strain evidence="2">JCM 3131</strain>
    </source>
</reference>
<comment type="caution">
    <text evidence="2">The sequence shown here is derived from an EMBL/GenBank/DDBJ whole genome shotgun (WGS) entry which is preliminary data.</text>
</comment>
<dbReference type="Proteomes" id="UP000620156">
    <property type="component" value="Unassembled WGS sequence"/>
</dbReference>
<proteinExistence type="predicted"/>
<dbReference type="InterPro" id="IPR027417">
    <property type="entry name" value="P-loop_NTPase"/>
</dbReference>
<protein>
    <submittedName>
        <fullName evidence="2">Uncharacterized protein</fullName>
    </submittedName>
</protein>
<accession>A0A918ERA2</accession>
<evidence type="ECO:0000313" key="2">
    <source>
        <dbReference type="EMBL" id="GGQ44857.1"/>
    </source>
</evidence>
<feature type="region of interest" description="Disordered" evidence="1">
    <location>
        <begin position="1"/>
        <end position="30"/>
    </location>
</feature>
<reference evidence="2" key="1">
    <citation type="journal article" date="2014" name="Int. J. Syst. Evol. Microbiol.">
        <title>Complete genome sequence of Corynebacterium casei LMG S-19264T (=DSM 44701T), isolated from a smear-ripened cheese.</title>
        <authorList>
            <consortium name="US DOE Joint Genome Institute (JGI-PGF)"/>
            <person name="Walter F."/>
            <person name="Albersmeier A."/>
            <person name="Kalinowski J."/>
            <person name="Ruckert C."/>
        </authorList>
    </citation>
    <scope>NUCLEOTIDE SEQUENCE</scope>
    <source>
        <strain evidence="2">JCM 3131</strain>
    </source>
</reference>
<evidence type="ECO:0000256" key="1">
    <source>
        <dbReference type="SAM" id="MobiDB-lite"/>
    </source>
</evidence>
<dbReference type="RefSeq" id="WP_189215588.1">
    <property type="nucleotide sequence ID" value="NZ_BMQK01000002.1"/>
</dbReference>
<dbReference type="EMBL" id="BMQK01000002">
    <property type="protein sequence ID" value="GGQ44857.1"/>
    <property type="molecule type" value="Genomic_DNA"/>
</dbReference>
<organism evidence="2 3">
    <name type="scientific">Streptomyces ruber</name>
    <dbReference type="NCBI Taxonomy" id="83378"/>
    <lineage>
        <taxon>Bacteria</taxon>
        <taxon>Bacillati</taxon>
        <taxon>Actinomycetota</taxon>
        <taxon>Actinomycetes</taxon>
        <taxon>Kitasatosporales</taxon>
        <taxon>Streptomycetaceae</taxon>
        <taxon>Streptomyces</taxon>
    </lineage>
</organism>
<dbReference type="AlphaFoldDB" id="A0A918ERA2"/>
<sequence length="775" mass="86625">MTTDMQRPPVATTEGRQSDLVTTTTTETRSLDAAQDGSEVAADLFDYLWDERPGWVCLATDHRIRDIKSKRMSSDFRNSAWYSWPEDRNKIWAHAEMVMNSREVWFTPALLRTQDRKATNATDNGRICQVDADHTDEWTEEETATRSALLEKLNAAVVRSGTNGNFHAYVKLDRDTPRAVIDRLNAQLTAAFAGDSSKENASSVLRMPGTFNHKTDPSNPVGLERLPEDFAGWDPAELASLLPETQKTPAGARDEATPWAVPDAPSSLTECRTLGDLLSLPPEHDDRSTWEWVQRVAGHESRAESMKPCPSKREYIARVISYDGASEAPRLLHDEAQFFEVLEHKWEEDGVKRSDSKTALAAQLAKGEIDPAEAVESWSDFNQRVFDDIAGIHISNVAQERYYGPLLKLAETDAEAFDATPFARTELLRQINRTRAEQKAKVLAAPGSKELGRPSRRKDCTGVVYDTTAPGLFIQPGWITLFMADYEVGKTMLAYSLAADRLRRGDEVVVIQEDEAADQTWSKIDAFCLTEEEEDRFQPYNYQGWNLVATPEMLDALMERHPCTTLLIIDSVMKITKLAGLEEDNPGAVALWTVFERFAAKYPQVAVLLIDHQGHKGGGHARGATGKAQMSSVVLEVSSKIKFARDRNGQIKVTVHKHRNGESTGHTWRGDVIVRQDDEPFHIKWTDEGVKGQAGGVDEYVPTPGKGGKLSTRDRLSLAFMRRKGEWLSMADLMEATEAARPTVTNALRAMDGQIEERQHPEITSAKQYRPVRSA</sequence>
<evidence type="ECO:0000313" key="3">
    <source>
        <dbReference type="Proteomes" id="UP000620156"/>
    </source>
</evidence>
<keyword evidence="3" id="KW-1185">Reference proteome</keyword>